<evidence type="ECO:0000256" key="4">
    <source>
        <dbReference type="ARBA" id="ARBA00022729"/>
    </source>
</evidence>
<keyword evidence="6" id="KW-1015">Disulfide bond</keyword>
<evidence type="ECO:0000256" key="6">
    <source>
        <dbReference type="ARBA" id="ARBA00023157"/>
    </source>
</evidence>
<dbReference type="PANTHER" id="PTHR11567">
    <property type="entry name" value="ACID PHOSPHATASE-RELATED"/>
    <property type="match status" value="1"/>
</dbReference>
<evidence type="ECO:0000256" key="1">
    <source>
        <dbReference type="ARBA" id="ARBA00000032"/>
    </source>
</evidence>
<dbReference type="InterPro" id="IPR029033">
    <property type="entry name" value="His_PPase_superfam"/>
</dbReference>
<evidence type="ECO:0000256" key="3">
    <source>
        <dbReference type="ARBA" id="ARBA00012646"/>
    </source>
</evidence>
<protein>
    <recommendedName>
        <fullName evidence="3">acid phosphatase</fullName>
        <ecNumber evidence="3">3.1.3.2</ecNumber>
    </recommendedName>
</protein>
<reference evidence="9" key="1">
    <citation type="journal article" date="2016" name="Sci. Rep.">
        <title>Molecular characterization of firefly nuptial gifts: a multi-omics approach sheds light on postcopulatory sexual selection.</title>
        <authorList>
            <person name="Al-Wathiqui N."/>
            <person name="Fallon T.R."/>
            <person name="South A."/>
            <person name="Weng J.K."/>
            <person name="Lewis S.M."/>
        </authorList>
    </citation>
    <scope>NUCLEOTIDE SEQUENCE</scope>
</reference>
<sequence length="349" mass="40754">MKTICCVVIFTTLWHVFQTETDELKLVAALFRHGDKTPDGLTTYPKNPHTNFSYSPYGRGELTDQGRRRAYLLGNALRTMYSKYLDGVEVKAVSTDFNRTKDSLYLVLNRLFDDKDNFDLSHPLKQFHFEVAPVQNSRLLSFPIIFCPRYQEIYKQYKASEEGRRLFKKYAEHFPYIYEHTGVNITNIVQLVPIFETIKSNKEWGIKTPTWAKPVYQYLMSAVEDFYMSMVAWPGLNKLFGGVLLNEILRNIDTNMETKRLFLYSAHDLNVVGLLGAMELHWAHIPYYTACIIIELYQIGHDPYVKVLYQEDYSKGFKEMRLPECDVLCPLEKFKKTVDRSIPGDNDYC</sequence>
<evidence type="ECO:0000256" key="2">
    <source>
        <dbReference type="ARBA" id="ARBA00005375"/>
    </source>
</evidence>
<keyword evidence="7" id="KW-0325">Glycoprotein</keyword>
<keyword evidence="4 8" id="KW-0732">Signal</keyword>
<dbReference type="Pfam" id="PF00328">
    <property type="entry name" value="His_Phos_2"/>
    <property type="match status" value="1"/>
</dbReference>
<accession>A0A1Y1MY83</accession>
<dbReference type="SUPFAM" id="SSF53254">
    <property type="entry name" value="Phosphoglycerate mutase-like"/>
    <property type="match status" value="1"/>
</dbReference>
<evidence type="ECO:0000256" key="5">
    <source>
        <dbReference type="ARBA" id="ARBA00022801"/>
    </source>
</evidence>
<evidence type="ECO:0000313" key="9">
    <source>
        <dbReference type="EMBL" id="JAV90599.1"/>
    </source>
</evidence>
<name>A0A1Y1MY83_PHOPY</name>
<dbReference type="EMBL" id="GEZM01017545">
    <property type="protein sequence ID" value="JAV90599.1"/>
    <property type="molecule type" value="Transcribed_RNA"/>
</dbReference>
<dbReference type="Gene3D" id="3.40.50.1240">
    <property type="entry name" value="Phosphoglycerate mutase-like"/>
    <property type="match status" value="1"/>
</dbReference>
<dbReference type="InterPro" id="IPR000560">
    <property type="entry name" value="His_Pase_clade-2"/>
</dbReference>
<dbReference type="GO" id="GO:0003993">
    <property type="term" value="F:acid phosphatase activity"/>
    <property type="evidence" value="ECO:0007669"/>
    <property type="project" value="UniProtKB-EC"/>
</dbReference>
<evidence type="ECO:0000256" key="8">
    <source>
        <dbReference type="SAM" id="SignalP"/>
    </source>
</evidence>
<feature type="signal peptide" evidence="8">
    <location>
        <begin position="1"/>
        <end position="21"/>
    </location>
</feature>
<dbReference type="AlphaFoldDB" id="A0A1Y1MY83"/>
<comment type="similarity">
    <text evidence="2">Belongs to the histidine acid phosphatase family.</text>
</comment>
<evidence type="ECO:0000256" key="7">
    <source>
        <dbReference type="ARBA" id="ARBA00023180"/>
    </source>
</evidence>
<dbReference type="InterPro" id="IPR050645">
    <property type="entry name" value="Histidine_acid_phosphatase"/>
</dbReference>
<organism evidence="9">
    <name type="scientific">Photinus pyralis</name>
    <name type="common">Common eastern firefly</name>
    <name type="synonym">Lampyris pyralis</name>
    <dbReference type="NCBI Taxonomy" id="7054"/>
    <lineage>
        <taxon>Eukaryota</taxon>
        <taxon>Metazoa</taxon>
        <taxon>Ecdysozoa</taxon>
        <taxon>Arthropoda</taxon>
        <taxon>Hexapoda</taxon>
        <taxon>Insecta</taxon>
        <taxon>Pterygota</taxon>
        <taxon>Neoptera</taxon>
        <taxon>Endopterygota</taxon>
        <taxon>Coleoptera</taxon>
        <taxon>Polyphaga</taxon>
        <taxon>Elateriformia</taxon>
        <taxon>Elateroidea</taxon>
        <taxon>Lampyridae</taxon>
        <taxon>Lampyrinae</taxon>
        <taxon>Photinus</taxon>
    </lineage>
</organism>
<comment type="catalytic activity">
    <reaction evidence="1">
        <text>a phosphate monoester + H2O = an alcohol + phosphate</text>
        <dbReference type="Rhea" id="RHEA:15017"/>
        <dbReference type="ChEBI" id="CHEBI:15377"/>
        <dbReference type="ChEBI" id="CHEBI:30879"/>
        <dbReference type="ChEBI" id="CHEBI:43474"/>
        <dbReference type="ChEBI" id="CHEBI:67140"/>
        <dbReference type="EC" id="3.1.3.2"/>
    </reaction>
</comment>
<keyword evidence="5" id="KW-0378">Hydrolase</keyword>
<dbReference type="EC" id="3.1.3.2" evidence="3"/>
<feature type="chain" id="PRO_5012847210" description="acid phosphatase" evidence="8">
    <location>
        <begin position="22"/>
        <end position="349"/>
    </location>
</feature>
<proteinExistence type="inferred from homology"/>
<dbReference type="CDD" id="cd07061">
    <property type="entry name" value="HP_HAP_like"/>
    <property type="match status" value="1"/>
</dbReference>
<dbReference type="PANTHER" id="PTHR11567:SF211">
    <property type="entry name" value="PROSTATIC ACID PHOSPHATASE"/>
    <property type="match status" value="1"/>
</dbReference>